<dbReference type="InterPro" id="IPR034690">
    <property type="entry name" value="Endolysin_T4_type"/>
</dbReference>
<evidence type="ECO:0000256" key="7">
    <source>
        <dbReference type="RuleBase" id="RU003788"/>
    </source>
</evidence>
<evidence type="ECO:0000256" key="2">
    <source>
        <dbReference type="ARBA" id="ARBA00022529"/>
    </source>
</evidence>
<name>A0ABR7Z9K1_9PSED</name>
<evidence type="ECO:0000256" key="3">
    <source>
        <dbReference type="ARBA" id="ARBA00022638"/>
    </source>
</evidence>
<dbReference type="InterPro" id="IPR033907">
    <property type="entry name" value="Endolysin_autolysin"/>
</dbReference>
<keyword evidence="9" id="KW-1185">Reference proteome</keyword>
<dbReference type="InterPro" id="IPR002196">
    <property type="entry name" value="Glyco_hydro_24"/>
</dbReference>
<keyword evidence="3 7" id="KW-0081">Bacteriolytic enzyme</keyword>
<gene>
    <name evidence="8" type="ORF">HAQ05_25175</name>
</gene>
<dbReference type="Proteomes" id="UP000805841">
    <property type="component" value="Unassembled WGS sequence"/>
</dbReference>
<evidence type="ECO:0000256" key="5">
    <source>
        <dbReference type="ARBA" id="ARBA00023200"/>
    </source>
</evidence>
<proteinExistence type="inferred from homology"/>
<comment type="similarity">
    <text evidence="7">Belongs to the glycosyl hydrolase 24 family.</text>
</comment>
<protein>
    <recommendedName>
        <fullName evidence="7">Lysozyme</fullName>
        <ecNumber evidence="7">3.2.1.17</ecNumber>
    </recommendedName>
</protein>
<dbReference type="Pfam" id="PF00959">
    <property type="entry name" value="Phage_lysozyme"/>
    <property type="match status" value="1"/>
</dbReference>
<organism evidence="8 9">
    <name type="scientific">Pseudomonas typographi</name>
    <dbReference type="NCBI Taxonomy" id="2715964"/>
    <lineage>
        <taxon>Bacteria</taxon>
        <taxon>Pseudomonadati</taxon>
        <taxon>Pseudomonadota</taxon>
        <taxon>Gammaproteobacteria</taxon>
        <taxon>Pseudomonadales</taxon>
        <taxon>Pseudomonadaceae</taxon>
        <taxon>Pseudomonas</taxon>
    </lineage>
</organism>
<dbReference type="SUPFAM" id="SSF53955">
    <property type="entry name" value="Lysozyme-like"/>
    <property type="match status" value="1"/>
</dbReference>
<dbReference type="InterPro" id="IPR051018">
    <property type="entry name" value="Bacteriophage_GH24"/>
</dbReference>
<keyword evidence="5" id="KW-1035">Host cytoplasm</keyword>
<dbReference type="HAMAP" id="MF_04110">
    <property type="entry name" value="ENDOLYSIN_T4"/>
    <property type="match status" value="1"/>
</dbReference>
<evidence type="ECO:0000313" key="9">
    <source>
        <dbReference type="Proteomes" id="UP000805841"/>
    </source>
</evidence>
<evidence type="ECO:0000256" key="4">
    <source>
        <dbReference type="ARBA" id="ARBA00022801"/>
    </source>
</evidence>
<dbReference type="PANTHER" id="PTHR38107:SF3">
    <property type="entry name" value="LYSOZYME RRRD-RELATED"/>
    <property type="match status" value="1"/>
</dbReference>
<dbReference type="RefSeq" id="WP_190426178.1">
    <property type="nucleotide sequence ID" value="NZ_JAAOCA010000047.1"/>
</dbReference>
<reference evidence="8 9" key="1">
    <citation type="journal article" date="2020" name="Insects">
        <title>Bacteria Belonging to Pseudomonas typographi sp. nov. from the Bark Beetle Ips typographus Have Genomic Potential to Aid in the Host Ecology.</title>
        <authorList>
            <person name="Peral-Aranega E."/>
            <person name="Saati-Santamaria Z."/>
            <person name="Kolarik M."/>
            <person name="Rivas R."/>
            <person name="Garcia-Fraile P."/>
        </authorList>
    </citation>
    <scope>NUCLEOTIDE SEQUENCE [LARGE SCALE GENOMIC DNA]</scope>
    <source>
        <strain evidence="8 9">CA3A</strain>
    </source>
</reference>
<evidence type="ECO:0000313" key="8">
    <source>
        <dbReference type="EMBL" id="MBD1601973.1"/>
    </source>
</evidence>
<sequence length="142" mass="15530">MVTSDKGVALIQAFEGLRLSAYRDSVGVVTIGWGHTGPDIRMGMKIDRAEAERLLCDDLHDFERDVSRLVQVPLSQNQFDALVCFSFNVGSGNLAGSTLLKKLNAEDYAGAAAQFLRWDKAGGVTLPGLTRRRAAERELFLS</sequence>
<dbReference type="InterPro" id="IPR023346">
    <property type="entry name" value="Lysozyme-like_dom_sf"/>
</dbReference>
<keyword evidence="6 7" id="KW-0326">Glycosidase</keyword>
<keyword evidence="4 7" id="KW-0378">Hydrolase</keyword>
<evidence type="ECO:0000256" key="6">
    <source>
        <dbReference type="ARBA" id="ARBA00023295"/>
    </source>
</evidence>
<comment type="catalytic activity">
    <reaction evidence="1 7">
        <text>Hydrolysis of (1-&gt;4)-beta-linkages between N-acetylmuramic acid and N-acetyl-D-glucosamine residues in a peptidoglycan and between N-acetyl-D-glucosamine residues in chitodextrins.</text>
        <dbReference type="EC" id="3.2.1.17"/>
    </reaction>
</comment>
<evidence type="ECO:0000256" key="1">
    <source>
        <dbReference type="ARBA" id="ARBA00000632"/>
    </source>
</evidence>
<comment type="caution">
    <text evidence="8">The sequence shown here is derived from an EMBL/GenBank/DDBJ whole genome shotgun (WGS) entry which is preliminary data.</text>
</comment>
<dbReference type="Gene3D" id="1.10.530.40">
    <property type="match status" value="1"/>
</dbReference>
<dbReference type="EMBL" id="JAAOCA010000047">
    <property type="protein sequence ID" value="MBD1601973.1"/>
    <property type="molecule type" value="Genomic_DNA"/>
</dbReference>
<dbReference type="PANTHER" id="PTHR38107">
    <property type="match status" value="1"/>
</dbReference>
<keyword evidence="2 7" id="KW-0929">Antimicrobial</keyword>
<dbReference type="InterPro" id="IPR023347">
    <property type="entry name" value="Lysozyme_dom_sf"/>
</dbReference>
<accession>A0ABR7Z9K1</accession>
<dbReference type="EC" id="3.2.1.17" evidence="7"/>
<dbReference type="CDD" id="cd00737">
    <property type="entry name" value="lyz_endolysin_autolysin"/>
    <property type="match status" value="1"/>
</dbReference>